<name>A0A1B6FK43_9HEMI</name>
<dbReference type="InterPro" id="IPR002501">
    <property type="entry name" value="PsdUridine_synth_N"/>
</dbReference>
<feature type="region of interest" description="Disordered" evidence="4">
    <location>
        <begin position="416"/>
        <end position="531"/>
    </location>
</feature>
<dbReference type="Gene3D" id="3.30.2350.10">
    <property type="entry name" value="Pseudouridine synthase"/>
    <property type="match status" value="1"/>
</dbReference>
<dbReference type="EMBL" id="GECZ01019214">
    <property type="protein sequence ID" value="JAS50555.1"/>
    <property type="molecule type" value="Transcribed_RNA"/>
</dbReference>
<dbReference type="Pfam" id="PF01472">
    <property type="entry name" value="PUA"/>
    <property type="match status" value="1"/>
</dbReference>
<dbReference type="GO" id="GO:0031120">
    <property type="term" value="P:snRNA pseudouridine synthesis"/>
    <property type="evidence" value="ECO:0007669"/>
    <property type="project" value="TreeGrafter"/>
</dbReference>
<dbReference type="CDD" id="cd02572">
    <property type="entry name" value="PseudoU_synth_hDyskerin"/>
    <property type="match status" value="1"/>
</dbReference>
<dbReference type="InterPro" id="IPR020103">
    <property type="entry name" value="PsdUridine_synth_cat_dom_sf"/>
</dbReference>
<keyword evidence="3" id="KW-0413">Isomerase</keyword>
<dbReference type="InterPro" id="IPR002478">
    <property type="entry name" value="PUA"/>
</dbReference>
<dbReference type="SMART" id="SM00359">
    <property type="entry name" value="PUA"/>
    <property type="match status" value="1"/>
</dbReference>
<protein>
    <submittedName>
        <fullName evidence="7">Uncharacterized protein</fullName>
    </submittedName>
</protein>
<dbReference type="FunFam" id="3.30.2350.10:FF:000001">
    <property type="entry name" value="H/ACA ribonucleoprotein complex subunit CBF5"/>
    <property type="match status" value="1"/>
</dbReference>
<proteinExistence type="inferred from homology"/>
<dbReference type="SUPFAM" id="SSF55120">
    <property type="entry name" value="Pseudouridine synthase"/>
    <property type="match status" value="1"/>
</dbReference>
<dbReference type="Gene3D" id="2.30.130.10">
    <property type="entry name" value="PUA domain"/>
    <property type="match status" value="1"/>
</dbReference>
<dbReference type="NCBIfam" id="TIGR00451">
    <property type="entry name" value="unchar_dom_2"/>
    <property type="match status" value="1"/>
</dbReference>
<dbReference type="PANTHER" id="PTHR23127:SF0">
    <property type="entry name" value="H_ACA RIBONUCLEOPROTEIN COMPLEX SUBUNIT DKC1"/>
    <property type="match status" value="1"/>
</dbReference>
<dbReference type="Pfam" id="PF16198">
    <property type="entry name" value="TruB_C_2"/>
    <property type="match status" value="1"/>
</dbReference>
<dbReference type="InterPro" id="IPR036974">
    <property type="entry name" value="PUA_sf"/>
</dbReference>
<dbReference type="InterPro" id="IPR012960">
    <property type="entry name" value="Dyskerin-like"/>
</dbReference>
<dbReference type="SMART" id="SM01136">
    <property type="entry name" value="DKCLD"/>
    <property type="match status" value="1"/>
</dbReference>
<comment type="catalytic activity">
    <reaction evidence="1">
        <text>a uridine in RNA = a pseudouridine in RNA</text>
        <dbReference type="Rhea" id="RHEA:48348"/>
        <dbReference type="Rhea" id="RHEA-COMP:12068"/>
        <dbReference type="Rhea" id="RHEA-COMP:12069"/>
        <dbReference type="ChEBI" id="CHEBI:65314"/>
        <dbReference type="ChEBI" id="CHEBI:65315"/>
    </reaction>
</comment>
<organism evidence="7">
    <name type="scientific">Cuerna arida</name>
    <dbReference type="NCBI Taxonomy" id="1464854"/>
    <lineage>
        <taxon>Eukaryota</taxon>
        <taxon>Metazoa</taxon>
        <taxon>Ecdysozoa</taxon>
        <taxon>Arthropoda</taxon>
        <taxon>Hexapoda</taxon>
        <taxon>Insecta</taxon>
        <taxon>Pterygota</taxon>
        <taxon>Neoptera</taxon>
        <taxon>Paraneoptera</taxon>
        <taxon>Hemiptera</taxon>
        <taxon>Auchenorrhyncha</taxon>
        <taxon>Membracoidea</taxon>
        <taxon>Cicadellidae</taxon>
        <taxon>Cicadellinae</taxon>
        <taxon>Proconiini</taxon>
        <taxon>Cuerna</taxon>
    </lineage>
</organism>
<reference evidence="7" key="1">
    <citation type="submission" date="2015-11" db="EMBL/GenBank/DDBJ databases">
        <title>De novo transcriptome assembly of four potential Pierce s Disease insect vectors from Arizona vineyards.</title>
        <authorList>
            <person name="Tassone E.E."/>
        </authorList>
    </citation>
    <scope>NUCLEOTIDE SEQUENCE</scope>
</reference>
<dbReference type="NCBIfam" id="NF003280">
    <property type="entry name" value="PRK04270.1"/>
    <property type="match status" value="1"/>
</dbReference>
<accession>A0A1B6FK43</accession>
<dbReference type="SUPFAM" id="SSF88697">
    <property type="entry name" value="PUA domain-like"/>
    <property type="match status" value="1"/>
</dbReference>
<dbReference type="AlphaFoldDB" id="A0A1B6FK43"/>
<evidence type="ECO:0000256" key="3">
    <source>
        <dbReference type="ARBA" id="ARBA00023235"/>
    </source>
</evidence>
<evidence type="ECO:0000259" key="6">
    <source>
        <dbReference type="SMART" id="SM01136"/>
    </source>
</evidence>
<dbReference type="Pfam" id="PF01509">
    <property type="entry name" value="TruB_N"/>
    <property type="match status" value="1"/>
</dbReference>
<dbReference type="NCBIfam" id="TIGR00425">
    <property type="entry name" value="CBF5"/>
    <property type="match status" value="1"/>
</dbReference>
<dbReference type="InterPro" id="IPR015947">
    <property type="entry name" value="PUA-like_sf"/>
</dbReference>
<gene>
    <name evidence="7" type="ORF">g.22996</name>
</gene>
<feature type="compositionally biased region" description="Basic residues" evidence="4">
    <location>
        <begin position="460"/>
        <end position="469"/>
    </location>
</feature>
<dbReference type="GO" id="GO:0003723">
    <property type="term" value="F:RNA binding"/>
    <property type="evidence" value="ECO:0007669"/>
    <property type="project" value="InterPro"/>
</dbReference>
<feature type="region of interest" description="Disordered" evidence="4">
    <location>
        <begin position="1"/>
        <end position="33"/>
    </location>
</feature>
<dbReference type="InterPro" id="IPR032819">
    <property type="entry name" value="TruB_C"/>
</dbReference>
<dbReference type="InterPro" id="IPR004802">
    <property type="entry name" value="tRNA_PsdUridine_synth_B_fam"/>
</dbReference>
<evidence type="ECO:0000256" key="4">
    <source>
        <dbReference type="SAM" id="MobiDB-lite"/>
    </source>
</evidence>
<dbReference type="GO" id="GO:0031429">
    <property type="term" value="C:box H/ACA snoRNP complex"/>
    <property type="evidence" value="ECO:0007669"/>
    <property type="project" value="TreeGrafter"/>
</dbReference>
<evidence type="ECO:0000259" key="5">
    <source>
        <dbReference type="SMART" id="SM00359"/>
    </source>
</evidence>
<evidence type="ECO:0000256" key="2">
    <source>
        <dbReference type="ARBA" id="ARBA00008999"/>
    </source>
</evidence>
<dbReference type="GO" id="GO:0000495">
    <property type="term" value="P:box H/ACA sno(s)RNA 3'-end processing"/>
    <property type="evidence" value="ECO:0007669"/>
    <property type="project" value="TreeGrafter"/>
</dbReference>
<comment type="similarity">
    <text evidence="2">Belongs to the pseudouridine synthase TruB family.</text>
</comment>
<dbReference type="CDD" id="cd21148">
    <property type="entry name" value="PUA_Cbf5"/>
    <property type="match status" value="1"/>
</dbReference>
<evidence type="ECO:0000256" key="1">
    <source>
        <dbReference type="ARBA" id="ARBA00000073"/>
    </source>
</evidence>
<feature type="domain" description="PUA" evidence="5">
    <location>
        <begin position="286"/>
        <end position="360"/>
    </location>
</feature>
<feature type="compositionally biased region" description="Polar residues" evidence="4">
    <location>
        <begin position="443"/>
        <end position="457"/>
    </location>
</feature>
<dbReference type="InterPro" id="IPR004521">
    <property type="entry name" value="Uncharacterised_CHP00451"/>
</dbReference>
<dbReference type="GO" id="GO:0031118">
    <property type="term" value="P:rRNA pseudouridine synthesis"/>
    <property type="evidence" value="ECO:0007669"/>
    <property type="project" value="TreeGrafter"/>
</dbReference>
<dbReference type="GO" id="GO:0009982">
    <property type="term" value="F:pseudouridine synthase activity"/>
    <property type="evidence" value="ECO:0007669"/>
    <property type="project" value="InterPro"/>
</dbReference>
<dbReference type="PROSITE" id="PS50890">
    <property type="entry name" value="PUA"/>
    <property type="match status" value="1"/>
</dbReference>
<dbReference type="PANTHER" id="PTHR23127">
    <property type="entry name" value="CENTROMERE/MICROTUBULE BINDING PROTEIN CBF5"/>
    <property type="match status" value="1"/>
</dbReference>
<dbReference type="Pfam" id="PF08068">
    <property type="entry name" value="DKCLD"/>
    <property type="match status" value="1"/>
</dbReference>
<feature type="domain" description="Dyskerin-like" evidence="6">
    <location>
        <begin position="37"/>
        <end position="95"/>
    </location>
</feature>
<evidence type="ECO:0000313" key="7">
    <source>
        <dbReference type="EMBL" id="JAS50555.1"/>
    </source>
</evidence>
<sequence length="531" mass="59745">MDTSESPTKAKRSKSLGDLQKEGDFQIKPSSKVPKLDTSKWPLLLKNFDRLNVRTNHYTPLPFGSSPLSRDIAQYIRYGCINLDKPCNPSSHEVVAWIKRILKVEKTGHSGTLDPKVSGCLIVCIDRTTRLAKSQQSAGKEYIGIFKLHSAVESVSKIHQALEKLRGALFQRPPLISAVKRQLRVRTCYENKLLEYDEDQNIGVLWVKVEAGSYVRTICVHLGLLVGTGGQMLELRRNRSGVQSEEDGLSTMHDVLDAQWLYENHRDESYLRRVVRPLESLLINHKKIIVKDSAVNAICYGAKIMVPGILRYEDGIEVNQEIVIVTTKGEAIALGIALMTTATIASCDHGIAARIKRVIMDRDIYPRKWGLGAKAFRKKQLIKEGKLDKYGKPNELTPADYMETYRAEQQGLNGGVTVKQELPDPDEPSTPAADLDRKRKASRTPQSEEQETSPTVTSEKKKKKKKRKKHDEEAPEGEADVTIKQEPIDPEDEGFRETGAVGGEQQDGEEPRKEKKKKKKKDKQKEKEDSS</sequence>
<dbReference type="GO" id="GO:1990481">
    <property type="term" value="P:mRNA pseudouridine synthesis"/>
    <property type="evidence" value="ECO:0007669"/>
    <property type="project" value="TreeGrafter"/>
</dbReference>